<dbReference type="EMBL" id="CAJNNW010001223">
    <property type="protein sequence ID" value="CAE8636099.1"/>
    <property type="molecule type" value="Genomic_DNA"/>
</dbReference>
<evidence type="ECO:0000313" key="2">
    <source>
        <dbReference type="EMBL" id="CAE8636099.1"/>
    </source>
</evidence>
<feature type="compositionally biased region" description="Polar residues" evidence="1">
    <location>
        <begin position="144"/>
        <end position="161"/>
    </location>
</feature>
<reference evidence="2" key="1">
    <citation type="submission" date="2021-02" db="EMBL/GenBank/DDBJ databases">
        <authorList>
            <person name="Dougan E. K."/>
            <person name="Rhodes N."/>
            <person name="Thang M."/>
            <person name="Chan C."/>
        </authorList>
    </citation>
    <scope>NUCLEOTIDE SEQUENCE</scope>
</reference>
<accession>A0A813HCY9</accession>
<gene>
    <name evidence="2" type="ORF">PGLA2088_LOCUS1560</name>
</gene>
<protein>
    <submittedName>
        <fullName evidence="2">Uncharacterized protein</fullName>
    </submittedName>
</protein>
<feature type="region of interest" description="Disordered" evidence="1">
    <location>
        <begin position="1"/>
        <end position="191"/>
    </location>
</feature>
<feature type="compositionally biased region" description="Polar residues" evidence="1">
    <location>
        <begin position="12"/>
        <end position="29"/>
    </location>
</feature>
<proteinExistence type="predicted"/>
<evidence type="ECO:0000256" key="1">
    <source>
        <dbReference type="SAM" id="MobiDB-lite"/>
    </source>
</evidence>
<comment type="caution">
    <text evidence="2">The sequence shown here is derived from an EMBL/GenBank/DDBJ whole genome shotgun (WGS) entry which is preliminary data.</text>
</comment>
<name>A0A813HCY9_POLGL</name>
<sequence>DNSASLEFESSIPWNQMPAQKQKQASLGTTRRARLEKLKGRASPGQQKGVRGQRGSMAQGGASRSPDSQGGTSPDPRAASQQATEDSLVKRSRQWLSEQERQGWPGKSNAGAGSEVIPGGASGSSAVRAHRQIVQTPRLAPVMQTRSSTARSPTPGESQDSGKLEGNSWFPTTARGGISGPHSFATFQGKR</sequence>
<feature type="non-terminal residue" evidence="2">
    <location>
        <position position="1"/>
    </location>
</feature>
<evidence type="ECO:0000313" key="3">
    <source>
        <dbReference type="Proteomes" id="UP000626109"/>
    </source>
</evidence>
<dbReference type="Proteomes" id="UP000626109">
    <property type="component" value="Unassembled WGS sequence"/>
</dbReference>
<dbReference type="AlphaFoldDB" id="A0A813HCY9"/>
<organism evidence="2 3">
    <name type="scientific">Polarella glacialis</name>
    <name type="common">Dinoflagellate</name>
    <dbReference type="NCBI Taxonomy" id="89957"/>
    <lineage>
        <taxon>Eukaryota</taxon>
        <taxon>Sar</taxon>
        <taxon>Alveolata</taxon>
        <taxon>Dinophyceae</taxon>
        <taxon>Suessiales</taxon>
        <taxon>Suessiaceae</taxon>
        <taxon>Polarella</taxon>
    </lineage>
</organism>